<name>A0ABT7D385_9ACTN</name>
<gene>
    <name evidence="1" type="ORF">P5W92_07550</name>
</gene>
<dbReference type="Proteomes" id="UP001237194">
    <property type="component" value="Unassembled WGS sequence"/>
</dbReference>
<accession>A0ABT7D385</accession>
<reference evidence="1 2" key="1">
    <citation type="submission" date="2023-04" db="EMBL/GenBank/DDBJ databases">
        <title>A novel species of the genus Streptomyces: Streptomyces pakalii sp. nov. isolated from a Mexican soil jungle.</title>
        <authorList>
            <person name="Chavez-Hernandez M.A."/>
            <person name="Ortiz-Alvarez J."/>
            <person name="Villa-Tanaca L."/>
            <person name="Hernandez-Rodriguez C."/>
        </authorList>
    </citation>
    <scope>NUCLEOTIDE SEQUENCE [LARGE SCALE GENOMIC DNA]</scope>
    <source>
        <strain evidence="1 2">ENCB-J15</strain>
    </source>
</reference>
<dbReference type="EMBL" id="JARWAF010000003">
    <property type="protein sequence ID" value="MDJ1640259.1"/>
    <property type="molecule type" value="Genomic_DNA"/>
</dbReference>
<comment type="caution">
    <text evidence="1">The sequence shown here is derived from an EMBL/GenBank/DDBJ whole genome shotgun (WGS) entry which is preliminary data.</text>
</comment>
<proteinExistence type="predicted"/>
<keyword evidence="2" id="KW-1185">Reference proteome</keyword>
<organism evidence="1 2">
    <name type="scientific">Streptomyces pakalii</name>
    <dbReference type="NCBI Taxonomy" id="3036494"/>
    <lineage>
        <taxon>Bacteria</taxon>
        <taxon>Bacillati</taxon>
        <taxon>Actinomycetota</taxon>
        <taxon>Actinomycetes</taxon>
        <taxon>Kitasatosporales</taxon>
        <taxon>Streptomycetaceae</taxon>
        <taxon>Streptomyces</taxon>
    </lineage>
</organism>
<sequence>MSVLPSPRGEELLSFPMPEVRPLSSVQESEGVGRAPVASLLAGLFEAVELVDDRDREEETDIVVEPQVHDLVQIGVADLMTQDPSRLGGPVEMGQELSADAATTGVTEVLRRQLGTAEAGMMLRGSAPGRGVVSMGRFFRQLYCFRWPFGVVSGPLSRPVHLQEGTVLPPCVVGHTWALT</sequence>
<evidence type="ECO:0000313" key="1">
    <source>
        <dbReference type="EMBL" id="MDJ1640259.1"/>
    </source>
</evidence>
<evidence type="ECO:0000313" key="2">
    <source>
        <dbReference type="Proteomes" id="UP001237194"/>
    </source>
</evidence>
<dbReference type="RefSeq" id="WP_283892422.1">
    <property type="nucleotide sequence ID" value="NZ_JARWAF010000003.1"/>
</dbReference>
<protein>
    <submittedName>
        <fullName evidence="1">Uncharacterized protein</fullName>
    </submittedName>
</protein>